<dbReference type="CDD" id="cd00833">
    <property type="entry name" value="PKS"/>
    <property type="match status" value="2"/>
</dbReference>
<dbReference type="SMART" id="SM00827">
    <property type="entry name" value="PKS_AT"/>
    <property type="match status" value="1"/>
</dbReference>
<dbReference type="PANTHER" id="PTHR43074">
    <property type="entry name" value="OMEGA-3 POLYUNSATURATED FATTY ACID SYNTHASE PFAB-RELATED"/>
    <property type="match status" value="1"/>
</dbReference>
<name>A0A327NK39_9BACT</name>
<dbReference type="Pfam" id="PF00109">
    <property type="entry name" value="ketoacyl-synt"/>
    <property type="match status" value="2"/>
</dbReference>
<evidence type="ECO:0000256" key="4">
    <source>
        <dbReference type="RuleBase" id="RU003694"/>
    </source>
</evidence>
<evidence type="ECO:0000256" key="1">
    <source>
        <dbReference type="ARBA" id="ARBA00022450"/>
    </source>
</evidence>
<accession>A0A327NK39</accession>
<dbReference type="Gene3D" id="3.40.366.10">
    <property type="entry name" value="Malonyl-Coenzyme A Acyl Carrier Protein, domain 2"/>
    <property type="match status" value="2"/>
</dbReference>
<feature type="domain" description="Ketosynthase family 3 (KS3)" evidence="6">
    <location>
        <begin position="369"/>
        <end position="830"/>
    </location>
</feature>
<reference evidence="7 8" key="1">
    <citation type="submission" date="2018-06" db="EMBL/GenBank/DDBJ databases">
        <title>Spirosoma sp. HMF3257 Genome sequencing and assembly.</title>
        <authorList>
            <person name="Kang H."/>
            <person name="Cha I."/>
            <person name="Kim H."/>
            <person name="Kang J."/>
            <person name="Joh K."/>
        </authorList>
    </citation>
    <scope>NUCLEOTIDE SEQUENCE [LARGE SCALE GENOMIC DNA]</scope>
    <source>
        <strain evidence="7 8">HMF3257</strain>
    </source>
</reference>
<feature type="domain" description="Ketosynthase family 3 (KS3)" evidence="6">
    <location>
        <begin position="1"/>
        <end position="353"/>
    </location>
</feature>
<dbReference type="InterPro" id="IPR020841">
    <property type="entry name" value="PKS_Beta-ketoAc_synthase_dom"/>
</dbReference>
<evidence type="ECO:0000313" key="8">
    <source>
        <dbReference type="Proteomes" id="UP000249016"/>
    </source>
</evidence>
<dbReference type="Gene3D" id="3.10.129.10">
    <property type="entry name" value="Hotdog Thioesterase"/>
    <property type="match status" value="1"/>
</dbReference>
<comment type="similarity">
    <text evidence="4">Belongs to the thiolase-like superfamily. Beta-ketoacyl-ACP synthases family.</text>
</comment>
<evidence type="ECO:0000313" key="7">
    <source>
        <dbReference type="EMBL" id="RAI75532.1"/>
    </source>
</evidence>
<dbReference type="InterPro" id="IPR014030">
    <property type="entry name" value="Ketoacyl_synth_N"/>
</dbReference>
<evidence type="ECO:0000259" key="6">
    <source>
        <dbReference type="PROSITE" id="PS52004"/>
    </source>
</evidence>
<gene>
    <name evidence="7" type="ORF">HMF3257_17620</name>
</gene>
<dbReference type="PROSITE" id="PS00606">
    <property type="entry name" value="KS3_1"/>
    <property type="match status" value="1"/>
</dbReference>
<dbReference type="InterPro" id="IPR052568">
    <property type="entry name" value="PKS-FAS_Synthase"/>
</dbReference>
<dbReference type="GO" id="GO:0004315">
    <property type="term" value="F:3-oxoacyl-[acyl-carrier-protein] synthase activity"/>
    <property type="evidence" value="ECO:0007669"/>
    <property type="project" value="InterPro"/>
</dbReference>
<dbReference type="SUPFAM" id="SSF52151">
    <property type="entry name" value="FabD/lysophospholipase-like"/>
    <property type="match status" value="1"/>
</dbReference>
<dbReference type="InterPro" id="IPR001227">
    <property type="entry name" value="Ac_transferase_dom_sf"/>
</dbReference>
<dbReference type="SUPFAM" id="SSF53901">
    <property type="entry name" value="Thiolase-like"/>
    <property type="match status" value="3"/>
</dbReference>
<evidence type="ECO:0000256" key="5">
    <source>
        <dbReference type="SAM" id="MobiDB-lite"/>
    </source>
</evidence>
<dbReference type="Pfam" id="PF16197">
    <property type="entry name" value="KAsynt_C_assoc"/>
    <property type="match status" value="1"/>
</dbReference>
<dbReference type="Gene3D" id="3.40.47.10">
    <property type="match status" value="2"/>
</dbReference>
<dbReference type="OrthoDB" id="9808669at2"/>
<dbReference type="InterPro" id="IPR018201">
    <property type="entry name" value="Ketoacyl_synth_AS"/>
</dbReference>
<organism evidence="7 8">
    <name type="scientific">Spirosoma telluris</name>
    <dbReference type="NCBI Taxonomy" id="2183553"/>
    <lineage>
        <taxon>Bacteria</taxon>
        <taxon>Pseudomonadati</taxon>
        <taxon>Bacteroidota</taxon>
        <taxon>Cytophagia</taxon>
        <taxon>Cytophagales</taxon>
        <taxon>Cytophagaceae</taxon>
        <taxon>Spirosoma</taxon>
    </lineage>
</organism>
<dbReference type="GO" id="GO:0006633">
    <property type="term" value="P:fatty acid biosynthetic process"/>
    <property type="evidence" value="ECO:0007669"/>
    <property type="project" value="InterPro"/>
</dbReference>
<sequence>MPIRAQQALQNSGYWQHDRLNRCGVIMGNLSFPTRKSWQILSNLYADMARQSLENQTGESIPLPRLYPATLADFQDTLIVSTPSSLIAQALGLSGPHYSLDAACASSLYAVKLACDELRNGNADMMLAGAVNGAHPLQIHIGFSYFHAYPLVSESSAPLDQQSSGLTSSEGAGMVLLKRLSDAQRDGDTIHAIIDEVSLSNDGKGEFLLTPNPKGQRLAFERAYSQTPFGPEAIDYLECHATGTKLGDKTELNSISDFFGASVPYIGSVKSNVGHLLTAAGMTSMLKVILAMQRQILPATIGIKAPLSSADGQVGARQVIRENRSWPRKGTISRAGINAFGFGGTNAHMIVSAPATTSQPETAPVSQPPVPMAIVGMDLHMGNCENLDEFYQTLLSGRQHFRELPPERWKGLDALYQTLDAVGLPDRSQLRGAWIDAFEIDLLRFKIQPNEAERTTPQQILMLKVADRAIRDAGLDKLEGQGANVAVIIAMETELEIYQRLGRWHMELQVHRAVQDAGLVVNQSALNELTHELKNVIFSDFEGHSVGEHTGFVGNIIASRIASLMDFTGPAFTVSSSENGVYKALEIARNLLSSREVDAVVLGAVDLGGGFEQVLTRQAIHPIQTGPVSMGWNHSSQGWAIGEGAGAIVLKRADETTHDRVYARLDDLAIVQSDSTSLRGTVSANAVTEAARQVLHRQQLNPSDIGYLEVSGSGIQAENQAEIAGLTQAYGGTDSRLTCALGSSKAHIGHTFTASGIASLIQTALSLYYRLLPGVPNWEGPFSAEPFVGSPFYVPDYSRPWIPEKGTRLLRAAINGLAADGTSAHVLLSEGTHPTQDQPSSYLLRGGERLFPIQGKTIDELVAGLADIENQLTTNSFSRISDQLCAGVKSSSAPVQTLVLVAGSNGGLKREIRFFRTGLTQHTAPTSPLQTPAGSYYTPNPLGAMGKLALVYPGSGSPYSGAGALLFQAFPALYNLLYKQGYEPADALGADLYPRNLFALSPSGKQEAERQFQVNTPAIMLAGCTFSGLFTRILEDYLDVKADAAFGYSLGEASALFYSQGIWSTANVEEKFVQAPLFREKVGGRMTLLAELWQLPEAEARERWSSRLIHQPNGIPGYPSLADWYRQAVAPVESRVFLTFINTNTEIILSGDSADLDRVLATHQLTAISLTINNVVHHEFCRRVSSELRTMHHLPVQQVPNKTIYSSITAEPLAINSDVLANNSLEVCCQAVDWPRIIQKLATDNHKLFIEVGANATCSRWISEVVADQDHAVLPMDRKGSSVLRNLTGLMARLLAHGIPVNLAPFYERLSTTKSPRKALLKTLRTGGPRFESLVLTPESRMHFSQPSKRIELMLVETNTSFLTNYPQSATSQTTVLSGGQSEPIADVLDSLPQPLAENGLSIQDYSDPNRLLNKPVIWDEADLLTFASGKIQDVFGEDYAIIDTYPRRVMLPKPPYLLVSRVTKLDAKCHEYKPSRITTEYDIPYQSAFTTDGQIPTAVAVESGQCDLLLISYLGIDFANKGNYVYRLLDCTLTFTDDLPFEGQTLRYDISIDRFVRNGPNLLFFFSYRCYVEERLVLKMDGGCAGFFSDADLALGQGLSLARRKSASAPIGNEKPLPLCSTAPKSPSRPMI</sequence>
<keyword evidence="3 4" id="KW-0808">Transferase</keyword>
<evidence type="ECO:0000256" key="3">
    <source>
        <dbReference type="ARBA" id="ARBA00022679"/>
    </source>
</evidence>
<dbReference type="EMBL" id="QLII01000001">
    <property type="protein sequence ID" value="RAI75532.1"/>
    <property type="molecule type" value="Genomic_DNA"/>
</dbReference>
<comment type="caution">
    <text evidence="7">The sequence shown here is derived from an EMBL/GenBank/DDBJ whole genome shotgun (WGS) entry which is preliminary data.</text>
</comment>
<dbReference type="Pfam" id="PF02801">
    <property type="entry name" value="Ketoacyl-synt_C"/>
    <property type="match status" value="2"/>
</dbReference>
<proteinExistence type="inferred from homology"/>
<keyword evidence="1" id="KW-0596">Phosphopantetheine</keyword>
<evidence type="ECO:0000256" key="2">
    <source>
        <dbReference type="ARBA" id="ARBA00022553"/>
    </source>
</evidence>
<dbReference type="RefSeq" id="WP_111344056.1">
    <property type="nucleotide sequence ID" value="NZ_QLII01000001.1"/>
</dbReference>
<dbReference type="Proteomes" id="UP000249016">
    <property type="component" value="Unassembled WGS sequence"/>
</dbReference>
<dbReference type="SUPFAM" id="SSF54637">
    <property type="entry name" value="Thioesterase/thiol ester dehydrase-isomerase"/>
    <property type="match status" value="1"/>
</dbReference>
<dbReference type="InterPro" id="IPR032821">
    <property type="entry name" value="PKS_assoc"/>
</dbReference>
<dbReference type="InterPro" id="IPR016035">
    <property type="entry name" value="Acyl_Trfase/lysoPLipase"/>
</dbReference>
<protein>
    <submittedName>
        <fullName evidence="7">Beta-ketoacyl synthase</fullName>
    </submittedName>
</protein>
<dbReference type="InterPro" id="IPR029069">
    <property type="entry name" value="HotDog_dom_sf"/>
</dbReference>
<keyword evidence="2" id="KW-0597">Phosphoprotein</keyword>
<dbReference type="InterPro" id="IPR016039">
    <property type="entry name" value="Thiolase-like"/>
</dbReference>
<dbReference type="InterPro" id="IPR014031">
    <property type="entry name" value="Ketoacyl_synth_C"/>
</dbReference>
<keyword evidence="8" id="KW-1185">Reference proteome</keyword>
<feature type="region of interest" description="Disordered" evidence="5">
    <location>
        <begin position="1614"/>
        <end position="1633"/>
    </location>
</feature>
<dbReference type="InterPro" id="IPR014043">
    <property type="entry name" value="Acyl_transferase_dom"/>
</dbReference>
<dbReference type="SMART" id="SM00825">
    <property type="entry name" value="PKS_KS"/>
    <property type="match status" value="1"/>
</dbReference>
<dbReference type="PROSITE" id="PS52004">
    <property type="entry name" value="KS3_2"/>
    <property type="match status" value="2"/>
</dbReference>
<dbReference type="PANTHER" id="PTHR43074:SF1">
    <property type="entry name" value="BETA-KETOACYL SYNTHASE FAMILY PROTEIN-RELATED"/>
    <property type="match status" value="1"/>
</dbReference>